<dbReference type="SUPFAM" id="SSF54762">
    <property type="entry name" value="Signal recognition particle alu RNA binding heterodimer, SRP9/14"/>
    <property type="match status" value="1"/>
</dbReference>
<dbReference type="PANTHER" id="PTHR12013">
    <property type="entry name" value="SIGNAL RECOGNITION PARTICLE 14 KD PROTEIN"/>
    <property type="match status" value="1"/>
</dbReference>
<comment type="caution">
    <text evidence="9">The sequence shown here is derived from an EMBL/GenBank/DDBJ whole genome shotgun (WGS) entry which is preliminary data.</text>
</comment>
<keyword evidence="6 8" id="KW-0733">Signal recognition particle</keyword>
<evidence type="ECO:0000313" key="9">
    <source>
        <dbReference type="EMBL" id="KAL3399929.1"/>
    </source>
</evidence>
<proteinExistence type="inferred from homology"/>
<dbReference type="Gene3D" id="3.30.720.10">
    <property type="entry name" value="Signal recognition particle alu RNA binding heterodimer, srp9/1"/>
    <property type="match status" value="1"/>
</dbReference>
<organism evidence="9 10">
    <name type="scientific">Trichogramma kaykai</name>
    <dbReference type="NCBI Taxonomy" id="54128"/>
    <lineage>
        <taxon>Eukaryota</taxon>
        <taxon>Metazoa</taxon>
        <taxon>Ecdysozoa</taxon>
        <taxon>Arthropoda</taxon>
        <taxon>Hexapoda</taxon>
        <taxon>Insecta</taxon>
        <taxon>Pterygota</taxon>
        <taxon>Neoptera</taxon>
        <taxon>Endopterygota</taxon>
        <taxon>Hymenoptera</taxon>
        <taxon>Apocrita</taxon>
        <taxon>Proctotrupomorpha</taxon>
        <taxon>Chalcidoidea</taxon>
        <taxon>Trichogrammatidae</taxon>
        <taxon>Trichogramma</taxon>
    </lineage>
</organism>
<comment type="function">
    <text evidence="8">Component of the signal recognition particle (SRP) complex, a ribonucleoprotein complex that mediates the cotranslational targeting of secretory and membrane proteins to the endoplasmic reticulum (ER). SRP9 together with SRP14 and the Alu portion of the SRP RNA, constitutes the elongation arrest domain of SRP. The complex of SRP9 and SRP14 is required for SRP RNA binding.</text>
</comment>
<dbReference type="Pfam" id="PF02290">
    <property type="entry name" value="SRP14"/>
    <property type="match status" value="1"/>
</dbReference>
<comment type="subcellular location">
    <subcellularLocation>
        <location evidence="1 8">Cytoplasm</location>
    </subcellularLocation>
</comment>
<dbReference type="InterPro" id="IPR009018">
    <property type="entry name" value="Signal_recog_particle_SRP9/14"/>
</dbReference>
<evidence type="ECO:0000256" key="2">
    <source>
        <dbReference type="ARBA" id="ARBA00010349"/>
    </source>
</evidence>
<evidence type="ECO:0000256" key="6">
    <source>
        <dbReference type="ARBA" id="ARBA00023135"/>
    </source>
</evidence>
<name>A0ABD2X537_9HYME</name>
<protein>
    <recommendedName>
        <fullName evidence="3 8">Signal recognition particle 14 kDa protein</fullName>
        <shortName evidence="8">SRP14</shortName>
    </recommendedName>
</protein>
<evidence type="ECO:0000256" key="7">
    <source>
        <dbReference type="ARBA" id="ARBA00023274"/>
    </source>
</evidence>
<evidence type="ECO:0000256" key="1">
    <source>
        <dbReference type="ARBA" id="ARBA00004496"/>
    </source>
</evidence>
<dbReference type="GO" id="GO:0005786">
    <property type="term" value="C:signal recognition particle, endoplasmic reticulum targeting"/>
    <property type="evidence" value="ECO:0007669"/>
    <property type="project" value="UniProtKB-UniRule"/>
</dbReference>
<evidence type="ECO:0000256" key="3">
    <source>
        <dbReference type="ARBA" id="ARBA00017926"/>
    </source>
</evidence>
<keyword evidence="4 8" id="KW-0963">Cytoplasm</keyword>
<dbReference type="Proteomes" id="UP001627154">
    <property type="component" value="Unassembled WGS sequence"/>
</dbReference>
<gene>
    <name evidence="9" type="ORF">TKK_006560</name>
</gene>
<sequence>MVLLDNDAFIAQLNKLFEKSRTAGSVRLTVKRFDGIQKPTPREGRPPHPTPTEYLCLVRASHRSKKISTVVHMKDVNKFQQAYWNLLKSNLNGLKKQKKVKTAKPKAQ</sequence>
<dbReference type="EMBL" id="JBJJXI010000054">
    <property type="protein sequence ID" value="KAL3399929.1"/>
    <property type="molecule type" value="Genomic_DNA"/>
</dbReference>
<comment type="subunit">
    <text evidence="8">Heterodimer with SRP9; binds RNA as heterodimer. Component of a signal recognition particle (SRP) complex that consists of a 7SL RNA molecule of 300 nucleotides and six protein subunits: SRP72, SRP68, SRP54, SRP19, SRP14 and SRP9.</text>
</comment>
<evidence type="ECO:0000256" key="4">
    <source>
        <dbReference type="ARBA" id="ARBA00022490"/>
    </source>
</evidence>
<evidence type="ECO:0000256" key="8">
    <source>
        <dbReference type="RuleBase" id="RU368100"/>
    </source>
</evidence>
<accession>A0ABD2X537</accession>
<keyword evidence="5 8" id="KW-0694">RNA-binding</keyword>
<keyword evidence="7 8" id="KW-0687">Ribonucleoprotein</keyword>
<reference evidence="9 10" key="1">
    <citation type="journal article" date="2024" name="bioRxiv">
        <title>A reference genome for Trichogramma kaykai: A tiny desert-dwelling parasitoid wasp with competing sex-ratio distorters.</title>
        <authorList>
            <person name="Culotta J."/>
            <person name="Lindsey A.R."/>
        </authorList>
    </citation>
    <scope>NUCLEOTIDE SEQUENCE [LARGE SCALE GENOMIC DNA]</scope>
    <source>
        <strain evidence="9 10">KSX58</strain>
    </source>
</reference>
<keyword evidence="10" id="KW-1185">Reference proteome</keyword>
<dbReference type="GO" id="GO:0006614">
    <property type="term" value="P:SRP-dependent cotranslational protein targeting to membrane"/>
    <property type="evidence" value="ECO:0007669"/>
    <property type="project" value="UniProtKB-UniRule"/>
</dbReference>
<evidence type="ECO:0000256" key="5">
    <source>
        <dbReference type="ARBA" id="ARBA00022884"/>
    </source>
</evidence>
<dbReference type="GO" id="GO:0008312">
    <property type="term" value="F:7S RNA binding"/>
    <property type="evidence" value="ECO:0007669"/>
    <property type="project" value="UniProtKB-UniRule"/>
</dbReference>
<comment type="similarity">
    <text evidence="2 8">Belongs to the SRP14 family.</text>
</comment>
<evidence type="ECO:0000313" key="10">
    <source>
        <dbReference type="Proteomes" id="UP001627154"/>
    </source>
</evidence>
<dbReference type="GO" id="GO:0030942">
    <property type="term" value="F:endoplasmic reticulum signal peptide binding"/>
    <property type="evidence" value="ECO:0007669"/>
    <property type="project" value="UniProtKB-UniRule"/>
</dbReference>
<dbReference type="AlphaFoldDB" id="A0ABD2X537"/>
<dbReference type="FunFam" id="3.30.720.10:FF:000003">
    <property type="entry name" value="Signal recognition particle 14"/>
    <property type="match status" value="1"/>
</dbReference>
<dbReference type="InterPro" id="IPR003210">
    <property type="entry name" value="Signal_recog_particle_SRP14"/>
</dbReference>